<evidence type="ECO:0000256" key="1">
    <source>
        <dbReference type="ARBA" id="ARBA00023015"/>
    </source>
</evidence>
<gene>
    <name evidence="6" type="ORF">ACFPK2_03130</name>
</gene>
<dbReference type="InterPro" id="IPR009057">
    <property type="entry name" value="Homeodomain-like_sf"/>
</dbReference>
<dbReference type="Proteomes" id="UP001595976">
    <property type="component" value="Unassembled WGS sequence"/>
</dbReference>
<protein>
    <submittedName>
        <fullName evidence="6">AraC family transcriptional regulator</fullName>
    </submittedName>
</protein>
<dbReference type="Gene3D" id="1.10.10.60">
    <property type="entry name" value="Homeodomain-like"/>
    <property type="match status" value="1"/>
</dbReference>
<dbReference type="PANTHER" id="PTHR46796:SF7">
    <property type="entry name" value="ARAC FAMILY TRANSCRIPTIONAL REGULATOR"/>
    <property type="match status" value="1"/>
</dbReference>
<comment type="caution">
    <text evidence="6">The sequence shown here is derived from an EMBL/GenBank/DDBJ whole genome shotgun (WGS) entry which is preliminary data.</text>
</comment>
<keyword evidence="1" id="KW-0805">Transcription regulation</keyword>
<keyword evidence="7" id="KW-1185">Reference proteome</keyword>
<dbReference type="InterPro" id="IPR018062">
    <property type="entry name" value="HTH_AraC-typ_CS"/>
</dbReference>
<dbReference type="RefSeq" id="WP_158443252.1">
    <property type="nucleotide sequence ID" value="NZ_JAOAOS010000001.1"/>
</dbReference>
<evidence type="ECO:0000313" key="7">
    <source>
        <dbReference type="Proteomes" id="UP001595976"/>
    </source>
</evidence>
<organism evidence="6 7">
    <name type="scientific">Bosea minatitlanensis</name>
    <dbReference type="NCBI Taxonomy" id="128782"/>
    <lineage>
        <taxon>Bacteria</taxon>
        <taxon>Pseudomonadati</taxon>
        <taxon>Pseudomonadota</taxon>
        <taxon>Alphaproteobacteria</taxon>
        <taxon>Hyphomicrobiales</taxon>
        <taxon>Boseaceae</taxon>
        <taxon>Bosea</taxon>
    </lineage>
</organism>
<dbReference type="InterPro" id="IPR032783">
    <property type="entry name" value="AraC_lig"/>
</dbReference>
<dbReference type="PROSITE" id="PS01124">
    <property type="entry name" value="HTH_ARAC_FAMILY_2"/>
    <property type="match status" value="1"/>
</dbReference>
<dbReference type="InterPro" id="IPR050204">
    <property type="entry name" value="AraC_XylS_family_regulators"/>
</dbReference>
<dbReference type="Pfam" id="PF12852">
    <property type="entry name" value="Cupin_6"/>
    <property type="match status" value="1"/>
</dbReference>
<evidence type="ECO:0000256" key="4">
    <source>
        <dbReference type="SAM" id="MobiDB-lite"/>
    </source>
</evidence>
<dbReference type="SMART" id="SM00342">
    <property type="entry name" value="HTH_ARAC"/>
    <property type="match status" value="1"/>
</dbReference>
<dbReference type="SUPFAM" id="SSF46689">
    <property type="entry name" value="Homeodomain-like"/>
    <property type="match status" value="2"/>
</dbReference>
<dbReference type="PROSITE" id="PS00041">
    <property type="entry name" value="HTH_ARAC_FAMILY_1"/>
    <property type="match status" value="1"/>
</dbReference>
<feature type="compositionally biased region" description="Low complexity" evidence="4">
    <location>
        <begin position="310"/>
        <end position="324"/>
    </location>
</feature>
<name>A0ABW0EXV9_9HYPH</name>
<keyword evidence="3" id="KW-0804">Transcription</keyword>
<keyword evidence="2" id="KW-0238">DNA-binding</keyword>
<dbReference type="EMBL" id="JBHSLI010000001">
    <property type="protein sequence ID" value="MFC5291977.1"/>
    <property type="molecule type" value="Genomic_DNA"/>
</dbReference>
<proteinExistence type="predicted"/>
<dbReference type="Pfam" id="PF12833">
    <property type="entry name" value="HTH_18"/>
    <property type="match status" value="1"/>
</dbReference>
<dbReference type="PANTHER" id="PTHR46796">
    <property type="entry name" value="HTH-TYPE TRANSCRIPTIONAL ACTIVATOR RHAS-RELATED"/>
    <property type="match status" value="1"/>
</dbReference>
<dbReference type="PRINTS" id="PR00032">
    <property type="entry name" value="HTHARAC"/>
</dbReference>
<evidence type="ECO:0000256" key="2">
    <source>
        <dbReference type="ARBA" id="ARBA00023125"/>
    </source>
</evidence>
<dbReference type="InterPro" id="IPR020449">
    <property type="entry name" value="Tscrpt_reg_AraC-type_HTH"/>
</dbReference>
<feature type="region of interest" description="Disordered" evidence="4">
    <location>
        <begin position="300"/>
        <end position="324"/>
    </location>
</feature>
<feature type="domain" description="HTH araC/xylS-type" evidence="5">
    <location>
        <begin position="209"/>
        <end position="307"/>
    </location>
</feature>
<sequence>MTASTDHLTEMLRGLRLDGVDYSRCQMAAPWGVAFPATHEAYFHFVSRGSCWLKTQAGEWLELHDGDAVLLPRGGGHVLASSPEVVPSPPRDCRVREFYGNVFDVEGGGSGRHMLIFTGRMSFNVDADHPLLRLMPELMRMSDFIANEPGIPHLLEAMGQEVAMDRVGAGGILARLADVLAATIIRAWVESGCGTSKGWVAAARCPQIGKVLAAVHAHPETDWTVESLAELMGASRSGFAQRFAEVVGETPARYVAQVRMHQARQWLARDKLRIAVVAQRLGYESEASFSRAFKRITGTAPSQVRATGEAPPAAMFAPSAQAAE</sequence>
<reference evidence="7" key="1">
    <citation type="journal article" date="2019" name="Int. J. Syst. Evol. Microbiol.">
        <title>The Global Catalogue of Microorganisms (GCM) 10K type strain sequencing project: providing services to taxonomists for standard genome sequencing and annotation.</title>
        <authorList>
            <consortium name="The Broad Institute Genomics Platform"/>
            <consortium name="The Broad Institute Genome Sequencing Center for Infectious Disease"/>
            <person name="Wu L."/>
            <person name="Ma J."/>
        </authorList>
    </citation>
    <scope>NUCLEOTIDE SEQUENCE [LARGE SCALE GENOMIC DNA]</scope>
    <source>
        <strain evidence="7">CGMCC 1.15643</strain>
    </source>
</reference>
<evidence type="ECO:0000313" key="6">
    <source>
        <dbReference type="EMBL" id="MFC5291977.1"/>
    </source>
</evidence>
<accession>A0ABW0EXV9</accession>
<evidence type="ECO:0000256" key="3">
    <source>
        <dbReference type="ARBA" id="ARBA00023163"/>
    </source>
</evidence>
<dbReference type="InterPro" id="IPR018060">
    <property type="entry name" value="HTH_AraC"/>
</dbReference>
<evidence type="ECO:0000259" key="5">
    <source>
        <dbReference type="PROSITE" id="PS01124"/>
    </source>
</evidence>